<dbReference type="EMBL" id="JAHYBZ010000020">
    <property type="protein sequence ID" value="MBW6402038.1"/>
    <property type="molecule type" value="Genomic_DNA"/>
</dbReference>
<dbReference type="RefSeq" id="WP_219766904.1">
    <property type="nucleotide sequence ID" value="NZ_JAHYBZ010000020.1"/>
</dbReference>
<sequence>MPEITLPFLTSLHQGVQTSFNQYLGAAPGYYRQLCMQVDSKHREEVYPKLDDLPGIREWIGDRIVNMLSAGSYSIRNKKFEETLGIERDDVEDDAFGLFNIAIQQIGVNAGEFPDKLVGGVIAAGGTSLGHDGQYFFDTDHPSWDSTGAAVSASNAIAGSGAAWYVLDLSKPLKPFIFQNRVPFDLVARQSLQDPTVFERDRFMWGTRGRCNAGYGLWHLAVRSKADLTPANFEAAVTLMGSRHRPDGAPIAINRTHLMVPRSLEGAGRRIVNSELIAVSGGGMESNPWKGSVQLLVNDWL</sequence>
<dbReference type="InterPro" id="IPR018774">
    <property type="entry name" value="Phage_Mu_GpT"/>
</dbReference>
<keyword evidence="3" id="KW-1185">Reference proteome</keyword>
<evidence type="ECO:0000313" key="2">
    <source>
        <dbReference type="EMBL" id="MBW6402038.1"/>
    </source>
</evidence>
<comment type="caution">
    <text evidence="2">The sequence shown here is derived from an EMBL/GenBank/DDBJ whole genome shotgun (WGS) entry which is preliminary data.</text>
</comment>
<dbReference type="Pfam" id="PF10124">
    <property type="entry name" value="Mu-like_gpT"/>
    <property type="match status" value="1"/>
</dbReference>
<proteinExistence type="predicted"/>
<reference evidence="2 3" key="1">
    <citation type="submission" date="2021-07" db="EMBL/GenBank/DDBJ databases">
        <authorList>
            <person name="So Y."/>
        </authorList>
    </citation>
    <scope>NUCLEOTIDE SEQUENCE [LARGE SCALE GENOMIC DNA]</scope>
    <source>
        <strain evidence="2 3">HJA6</strain>
    </source>
</reference>
<evidence type="ECO:0000313" key="3">
    <source>
        <dbReference type="Proteomes" id="UP001196565"/>
    </source>
</evidence>
<name>A0ABS7AIN2_9PROT</name>
<evidence type="ECO:0000259" key="1">
    <source>
        <dbReference type="Pfam" id="PF10124"/>
    </source>
</evidence>
<organism evidence="2 3">
    <name type="scientific">Roseomonas alba</name>
    <dbReference type="NCBI Taxonomy" id="2846776"/>
    <lineage>
        <taxon>Bacteria</taxon>
        <taxon>Pseudomonadati</taxon>
        <taxon>Pseudomonadota</taxon>
        <taxon>Alphaproteobacteria</taxon>
        <taxon>Acetobacterales</taxon>
        <taxon>Roseomonadaceae</taxon>
        <taxon>Roseomonas</taxon>
    </lineage>
</organism>
<feature type="domain" description="Bacteriophage Mu GpT" evidence="1">
    <location>
        <begin position="9"/>
        <end position="301"/>
    </location>
</feature>
<protein>
    <submittedName>
        <fullName evidence="2">Mu-like prophage major head subunit gpT family protein</fullName>
    </submittedName>
</protein>
<accession>A0ABS7AIN2</accession>
<gene>
    <name evidence="2" type="ORF">KPL78_29600</name>
</gene>
<dbReference type="Proteomes" id="UP001196565">
    <property type="component" value="Unassembled WGS sequence"/>
</dbReference>